<organism evidence="5 6">
    <name type="scientific">Nocardioides zeae</name>
    <dbReference type="NCBI Taxonomy" id="1457234"/>
    <lineage>
        <taxon>Bacteria</taxon>
        <taxon>Bacillati</taxon>
        <taxon>Actinomycetota</taxon>
        <taxon>Actinomycetes</taxon>
        <taxon>Propionibacteriales</taxon>
        <taxon>Nocardioidaceae</taxon>
        <taxon>Nocardioides</taxon>
    </lineage>
</organism>
<dbReference type="GO" id="GO:0005829">
    <property type="term" value="C:cytosol"/>
    <property type="evidence" value="ECO:0007669"/>
    <property type="project" value="TreeGrafter"/>
</dbReference>
<dbReference type="GO" id="GO:0003677">
    <property type="term" value="F:DNA binding"/>
    <property type="evidence" value="ECO:0007669"/>
    <property type="project" value="UniProtKB-KW"/>
</dbReference>
<feature type="compositionally biased region" description="Low complexity" evidence="4">
    <location>
        <begin position="170"/>
        <end position="218"/>
    </location>
</feature>
<keyword evidence="1" id="KW-0226">DNA condensation</keyword>
<comment type="similarity">
    <text evidence="3">Belongs to the bacterial histone-like protein family.</text>
</comment>
<dbReference type="Gene3D" id="4.10.520.10">
    <property type="entry name" value="IHF-like DNA-binding proteins"/>
    <property type="match status" value="1"/>
</dbReference>
<gene>
    <name evidence="5" type="ORF">G3T38_17350</name>
</gene>
<dbReference type="SMART" id="SM00411">
    <property type="entry name" value="BHL"/>
    <property type="match status" value="1"/>
</dbReference>
<feature type="compositionally biased region" description="Basic residues" evidence="4">
    <location>
        <begin position="143"/>
        <end position="169"/>
    </location>
</feature>
<evidence type="ECO:0000256" key="2">
    <source>
        <dbReference type="ARBA" id="ARBA00023125"/>
    </source>
</evidence>
<dbReference type="InterPro" id="IPR000119">
    <property type="entry name" value="Hist_DNA-bd"/>
</dbReference>
<dbReference type="GO" id="GO:0030527">
    <property type="term" value="F:structural constituent of chromatin"/>
    <property type="evidence" value="ECO:0007669"/>
    <property type="project" value="InterPro"/>
</dbReference>
<dbReference type="GO" id="GO:0030261">
    <property type="term" value="P:chromosome condensation"/>
    <property type="evidence" value="ECO:0007669"/>
    <property type="project" value="UniProtKB-KW"/>
</dbReference>
<evidence type="ECO:0000256" key="3">
    <source>
        <dbReference type="RuleBase" id="RU003939"/>
    </source>
</evidence>
<evidence type="ECO:0000256" key="4">
    <source>
        <dbReference type="SAM" id="MobiDB-lite"/>
    </source>
</evidence>
<feature type="region of interest" description="Disordered" evidence="4">
    <location>
        <begin position="113"/>
        <end position="259"/>
    </location>
</feature>
<dbReference type="SUPFAM" id="SSF47729">
    <property type="entry name" value="IHF-like DNA-binding proteins"/>
    <property type="match status" value="1"/>
</dbReference>
<dbReference type="Pfam" id="PF00216">
    <property type="entry name" value="Bac_DNA_binding"/>
    <property type="match status" value="1"/>
</dbReference>
<dbReference type="AlphaFoldDB" id="A0A6P0HN46"/>
<evidence type="ECO:0000313" key="6">
    <source>
        <dbReference type="Proteomes" id="UP000468687"/>
    </source>
</evidence>
<dbReference type="InterPro" id="IPR010992">
    <property type="entry name" value="IHF-like_DNA-bd_dom_sf"/>
</dbReference>
<dbReference type="EMBL" id="JAAGXA010000014">
    <property type="protein sequence ID" value="NEN80033.1"/>
    <property type="molecule type" value="Genomic_DNA"/>
</dbReference>
<protein>
    <submittedName>
        <fullName evidence="5">HU family DNA-binding protein</fullName>
    </submittedName>
</protein>
<evidence type="ECO:0000256" key="1">
    <source>
        <dbReference type="ARBA" id="ARBA00023067"/>
    </source>
</evidence>
<dbReference type="PANTHER" id="PTHR33175:SF3">
    <property type="entry name" value="DNA-BINDING PROTEIN HU-BETA"/>
    <property type="match status" value="1"/>
</dbReference>
<name>A0A6P0HN46_9ACTN</name>
<sequence length="259" mass="26014">MNKSQFVDALSAKFEGNKKAAAEALDAVVDTITREVARGEKVVITGFGAFEKRVREARVVRNPQTGELIEAAKKAVPKFTPGADLRNVISGAKQLPAATVEAAGDAASGLVAKVTGRGSRKTSTSEPAPTDTATDAAPATKTPAKKTPAKKTPAKKAPAKKAPAKKAPAKKAPATKAAAKKAPATKTPATKAATTESTTSSSTPATKAAAKKAPATKAAAKKAPAKKAPAKKAPAKKAPAKKATGAADTPAPEKPSSDA</sequence>
<keyword evidence="2 5" id="KW-0238">DNA-binding</keyword>
<proteinExistence type="inferred from homology"/>
<feature type="compositionally biased region" description="Low complexity" evidence="4">
    <location>
        <begin position="241"/>
        <end position="250"/>
    </location>
</feature>
<keyword evidence="6" id="KW-1185">Reference proteome</keyword>
<accession>A0A6P0HN46</accession>
<evidence type="ECO:0000313" key="5">
    <source>
        <dbReference type="EMBL" id="NEN80033.1"/>
    </source>
</evidence>
<dbReference type="PANTHER" id="PTHR33175">
    <property type="entry name" value="DNA-BINDING PROTEIN HU"/>
    <property type="match status" value="1"/>
</dbReference>
<reference evidence="5 6" key="1">
    <citation type="journal article" date="2014" name="Int. J. Syst. Evol. Microbiol.">
        <title>Nocardioides zeae sp. nov., isolated from the stem of Zea mays.</title>
        <authorList>
            <person name="Glaeser S.P."/>
            <person name="McInroy J.A."/>
            <person name="Busse H.J."/>
            <person name="Kampfer P."/>
        </authorList>
    </citation>
    <scope>NUCLEOTIDE SEQUENCE [LARGE SCALE GENOMIC DNA]</scope>
    <source>
        <strain evidence="5 6">JCM 30728</strain>
    </source>
</reference>
<feature type="compositionally biased region" description="Basic residues" evidence="4">
    <location>
        <begin position="219"/>
        <end position="240"/>
    </location>
</feature>
<dbReference type="Proteomes" id="UP000468687">
    <property type="component" value="Unassembled WGS sequence"/>
</dbReference>
<feature type="compositionally biased region" description="Low complexity" evidence="4">
    <location>
        <begin position="127"/>
        <end position="142"/>
    </location>
</feature>
<dbReference type="RefSeq" id="WP_163773623.1">
    <property type="nucleotide sequence ID" value="NZ_JAAGXA010000014.1"/>
</dbReference>
<comment type="caution">
    <text evidence="5">The sequence shown here is derived from an EMBL/GenBank/DDBJ whole genome shotgun (WGS) entry which is preliminary data.</text>
</comment>
<dbReference type="PRINTS" id="PR01727">
    <property type="entry name" value="DNABINDINGHU"/>
</dbReference>
<dbReference type="CDD" id="cd13831">
    <property type="entry name" value="HU"/>
    <property type="match status" value="1"/>
</dbReference>